<name>A0A3D9SS81_9BACL</name>
<sequence length="167" mass="19585">MYNGLSDVLKILQEEHYGLAQELHQYDMALQSTVDACVPGDLDWKHSVQELRVRAIGFAAQLKHHLRIEDEQLLPELQACLSEEDTVPSLRFSSLLMEQYFWSGLSYLNLFIDQTEQLIEFRSTKDLKRMLYYLREALIHLSEYFKVEQEYVLLQAVRVLEDDQAEG</sequence>
<dbReference type="RefSeq" id="WP_116187279.1">
    <property type="nucleotide sequence ID" value="NZ_QTTN01000001.1"/>
</dbReference>
<accession>A0A3D9SS81</accession>
<dbReference type="Proteomes" id="UP000256304">
    <property type="component" value="Unassembled WGS sequence"/>
</dbReference>
<evidence type="ECO:0000313" key="1">
    <source>
        <dbReference type="EMBL" id="REE94571.1"/>
    </source>
</evidence>
<comment type="caution">
    <text evidence="1">The sequence shown here is derived from an EMBL/GenBank/DDBJ whole genome shotgun (WGS) entry which is preliminary data.</text>
</comment>
<organism evidence="1 2">
    <name type="scientific">Paenibacillus taihuensis</name>
    <dbReference type="NCBI Taxonomy" id="1156355"/>
    <lineage>
        <taxon>Bacteria</taxon>
        <taxon>Bacillati</taxon>
        <taxon>Bacillota</taxon>
        <taxon>Bacilli</taxon>
        <taxon>Bacillales</taxon>
        <taxon>Paenibacillaceae</taxon>
        <taxon>Paenibacillus</taxon>
    </lineage>
</organism>
<keyword evidence="2" id="KW-1185">Reference proteome</keyword>
<dbReference type="EMBL" id="QTTN01000001">
    <property type="protein sequence ID" value="REE94571.1"/>
    <property type="molecule type" value="Genomic_DNA"/>
</dbReference>
<dbReference type="OrthoDB" id="2606803at2"/>
<reference evidence="1 2" key="1">
    <citation type="submission" date="2018-08" db="EMBL/GenBank/DDBJ databases">
        <title>Genomic Encyclopedia of Type Strains, Phase III (KMG-III): the genomes of soil and plant-associated and newly described type strains.</title>
        <authorList>
            <person name="Whitman W."/>
        </authorList>
    </citation>
    <scope>NUCLEOTIDE SEQUENCE [LARGE SCALE GENOMIC DNA]</scope>
    <source>
        <strain evidence="1 2">CGMCC 1.10966</strain>
    </source>
</reference>
<dbReference type="Gene3D" id="1.20.120.520">
    <property type="entry name" value="nmb1532 protein domain like"/>
    <property type="match status" value="1"/>
</dbReference>
<proteinExistence type="predicted"/>
<evidence type="ECO:0008006" key="3">
    <source>
        <dbReference type="Google" id="ProtNLM"/>
    </source>
</evidence>
<evidence type="ECO:0000313" key="2">
    <source>
        <dbReference type="Proteomes" id="UP000256304"/>
    </source>
</evidence>
<gene>
    <name evidence="1" type="ORF">A8990_101367</name>
</gene>
<dbReference type="AlphaFoldDB" id="A0A3D9SS81"/>
<protein>
    <recommendedName>
        <fullName evidence="3">Hemerythrin HHE cation binding domain-containing protein</fullName>
    </recommendedName>
</protein>